<sequence>MNRNSWVMVIFCVTICCQLRAQGPGEVMHELNPKFRQKTPNVAAMEKFGNYPVNLYTGLPDISIPIFEINSGPLKVPVRLSYHASGIKYTDQASWVGLGWSVMGGGFISRNVNNKPDENSFLRNINDYTIPNSPDCNDYEYKKMSVDIIDREADLFSYQFPGQSGKFYLRQAGAAPYLIPNLPLKIFHTKRLDQFEILDENGIVYLFGKNSKDDRATEFITSGGSEGHVATWYLMEMRSPDTDDFINFSYQNVGKSYQQGVSNSMTLLDDCMFLPNNELDCPQMDTNIATVYTSTSSTQLGLSEIRFKTGMVKFVLGSKRLDQPGLNHLDRIEVYEKTGENYQLIKQYEFDLDQYFQDRRRSQNYRLKLDALRIKDGVNTLVGSHKFDYFTNYFSWDKPNNSFRIDNFGYFNNKANANLIPPTEVDLTTGFTIAFGTADRNTDTTYLKEGILKRITYPTGGNAEFEFEPHKYRILDKAHFAGGLRIKAIRRNTGSETLVTNYVYGGNGPGAGYRNFILDEFLYSNTRYFKTGTQTSSLRYRSRMYFSSALTGRGYEECPVVYPIVTEYESGNGNNGKTVYEFDNKLHIPDKVIGYPFGTSTKPFINSMAWARGKLTRKTVYNSKDEILAQTSIQYENFREDEQAVGQGVFQYVYQNGKLGYPYFELCMENNIHYDAYEYIVTTQKQTTGIYKQSGIEERLRSPGLKDFTRLTNIEYHPEFLQVTREESRVDGSPRSTIQENRYVTDFLNGGKNSTGQAFIYDQMYQQNRLHVPIETYTIVKEGDQGSERIVSGRINTYKEIYPGSGKYHKSLIHFLETARPLELTTYSPGNFDASGNLLMDQHYRPGLRLDQYDQSGNLVQMTRIAGPPAAFLYGYAGALPVAIVENAPWTQVAFSSFEGKEKGGWTYSGDGLVPKEGAAKAGKKAYLLSSGQVSATAAGADDNNAFKLSFWAKGESGTQKWLFMGRIETLNTQWKLIERTVTQPAVTIKGGGIYIDDLRLHPAEAQMTTFTHAPLRGLTSVIDIRNAAKYYEYDAFGRLAAVRDQDGFLTTLHEYAYMIP</sequence>
<dbReference type="RefSeq" id="WP_166142739.1">
    <property type="nucleotide sequence ID" value="NZ_JAANYN010000001.1"/>
</dbReference>
<keyword evidence="2" id="KW-1185">Reference proteome</keyword>
<accession>A0ABX0H5C7</accession>
<protein>
    <recommendedName>
        <fullName evidence="3">YD repeat-containing protein</fullName>
    </recommendedName>
</protein>
<dbReference type="EMBL" id="JAANYN010000001">
    <property type="protein sequence ID" value="NHE55652.1"/>
    <property type="molecule type" value="Genomic_DNA"/>
</dbReference>
<reference evidence="1 2" key="1">
    <citation type="submission" date="2020-03" db="EMBL/GenBank/DDBJ databases">
        <title>Cyclobacterium plantarum sp. nov., a marine bacterium isolated from a coastal-marine wetland.</title>
        <authorList>
            <person name="Sanchez-Porro C."/>
            <person name="Ventosa A."/>
            <person name="Amoozegar M."/>
        </authorList>
    </citation>
    <scope>NUCLEOTIDE SEQUENCE [LARGE SCALE GENOMIC DNA]</scope>
    <source>
        <strain evidence="1 2">GBPx2</strain>
    </source>
</reference>
<proteinExistence type="predicted"/>
<evidence type="ECO:0000313" key="2">
    <source>
        <dbReference type="Proteomes" id="UP000649799"/>
    </source>
</evidence>
<comment type="caution">
    <text evidence="1">The sequence shown here is derived from an EMBL/GenBank/DDBJ whole genome shotgun (WGS) entry which is preliminary data.</text>
</comment>
<evidence type="ECO:0000313" key="1">
    <source>
        <dbReference type="EMBL" id="NHE55652.1"/>
    </source>
</evidence>
<organism evidence="1 2">
    <name type="scientific">Cyclobacterium plantarum</name>
    <dbReference type="NCBI Taxonomy" id="2716263"/>
    <lineage>
        <taxon>Bacteria</taxon>
        <taxon>Pseudomonadati</taxon>
        <taxon>Bacteroidota</taxon>
        <taxon>Cytophagia</taxon>
        <taxon>Cytophagales</taxon>
        <taxon>Cyclobacteriaceae</taxon>
        <taxon>Cyclobacterium</taxon>
    </lineage>
</organism>
<evidence type="ECO:0008006" key="3">
    <source>
        <dbReference type="Google" id="ProtNLM"/>
    </source>
</evidence>
<dbReference type="Proteomes" id="UP000649799">
    <property type="component" value="Unassembled WGS sequence"/>
</dbReference>
<gene>
    <name evidence="1" type="ORF">G9Q97_02365</name>
</gene>
<name>A0ABX0H5C7_9BACT</name>